<evidence type="ECO:0000313" key="2">
    <source>
        <dbReference type="Proteomes" id="UP001596171"/>
    </source>
</evidence>
<dbReference type="RefSeq" id="WP_137617380.1">
    <property type="nucleotide sequence ID" value="NZ_BJDI01000027.1"/>
</dbReference>
<keyword evidence="2" id="KW-1185">Reference proteome</keyword>
<dbReference type="EMBL" id="JBHSSE010000023">
    <property type="protein sequence ID" value="MFC6202459.1"/>
    <property type="molecule type" value="Genomic_DNA"/>
</dbReference>
<comment type="caution">
    <text evidence="1">The sequence shown here is derived from an EMBL/GenBank/DDBJ whole genome shotgun (WGS) entry which is preliminary data.</text>
</comment>
<dbReference type="Proteomes" id="UP001596171">
    <property type="component" value="Unassembled WGS sequence"/>
</dbReference>
<evidence type="ECO:0000313" key="1">
    <source>
        <dbReference type="EMBL" id="MFC6202459.1"/>
    </source>
</evidence>
<sequence length="168" mass="19286">MTIPLQPLVPTLLLSLHPENTAAIITGKKVIEYRRRFFAEPFQAFVYTTGPNGGVNLFITCDQPIKADAQKLAAIGELIQHDDYDELVRYFSANDTGLIVPITSYVQFPMIRLAELRRKFTNFVTPQGYTFLDKLERQAQLTYFQQQPVLKTQTIDWTPKYRAIEALE</sequence>
<organism evidence="1 2">
    <name type="scientific">Lactiplantibacillus nangangensis</name>
    <dbReference type="NCBI Taxonomy" id="2559917"/>
    <lineage>
        <taxon>Bacteria</taxon>
        <taxon>Bacillati</taxon>
        <taxon>Bacillota</taxon>
        <taxon>Bacilli</taxon>
        <taxon>Lactobacillales</taxon>
        <taxon>Lactobacillaceae</taxon>
        <taxon>Lactiplantibacillus</taxon>
    </lineage>
</organism>
<reference evidence="2" key="1">
    <citation type="journal article" date="2019" name="Int. J. Syst. Evol. Microbiol.">
        <title>The Global Catalogue of Microorganisms (GCM) 10K type strain sequencing project: providing services to taxonomists for standard genome sequencing and annotation.</title>
        <authorList>
            <consortium name="The Broad Institute Genomics Platform"/>
            <consortium name="The Broad Institute Genome Sequencing Center for Infectious Disease"/>
            <person name="Wu L."/>
            <person name="Ma J."/>
        </authorList>
    </citation>
    <scope>NUCLEOTIDE SEQUENCE [LARGE SCALE GENOMIC DNA]</scope>
    <source>
        <strain evidence="2">CCM 8930</strain>
    </source>
</reference>
<name>A0ABW1SMI0_9LACO</name>
<accession>A0ABW1SMI0</accession>
<gene>
    <name evidence="1" type="ORF">ACFP1L_11360</name>
</gene>
<evidence type="ECO:0008006" key="3">
    <source>
        <dbReference type="Google" id="ProtNLM"/>
    </source>
</evidence>
<proteinExistence type="predicted"/>
<protein>
    <recommendedName>
        <fullName evidence="3">ASCH domain-containing protein</fullName>
    </recommendedName>
</protein>